<organism evidence="2 3">
    <name type="scientific">Bonamia ostreae</name>
    <dbReference type="NCBI Taxonomy" id="126728"/>
    <lineage>
        <taxon>Eukaryota</taxon>
        <taxon>Sar</taxon>
        <taxon>Rhizaria</taxon>
        <taxon>Endomyxa</taxon>
        <taxon>Ascetosporea</taxon>
        <taxon>Haplosporida</taxon>
        <taxon>Bonamia</taxon>
    </lineage>
</organism>
<keyword evidence="1" id="KW-0175">Coiled coil</keyword>
<reference evidence="2 3" key="1">
    <citation type="journal article" date="2024" name="BMC Biol.">
        <title>Comparative genomics of Ascetosporea gives new insight into the evolutionary basis for animal parasitism in Rhizaria.</title>
        <authorList>
            <person name="Hiltunen Thoren M."/>
            <person name="Onut-Brannstrom I."/>
            <person name="Alfjorden A."/>
            <person name="Peckova H."/>
            <person name="Swords F."/>
            <person name="Hooper C."/>
            <person name="Holzer A.S."/>
            <person name="Bass D."/>
            <person name="Burki F."/>
        </authorList>
    </citation>
    <scope>NUCLEOTIDE SEQUENCE [LARGE SCALE GENOMIC DNA]</scope>
    <source>
        <strain evidence="2">20-A016</strain>
    </source>
</reference>
<dbReference type="Proteomes" id="UP001439008">
    <property type="component" value="Unassembled WGS sequence"/>
</dbReference>
<protein>
    <submittedName>
        <fullName evidence="2">Uncharacterized protein</fullName>
    </submittedName>
</protein>
<dbReference type="EMBL" id="JBDODL010006912">
    <property type="protein sequence ID" value="MES1923563.1"/>
    <property type="molecule type" value="Genomic_DNA"/>
</dbReference>
<proteinExistence type="predicted"/>
<feature type="non-terminal residue" evidence="2">
    <location>
        <position position="129"/>
    </location>
</feature>
<name>A0ABV2AV83_9EUKA</name>
<evidence type="ECO:0000256" key="1">
    <source>
        <dbReference type="SAM" id="Coils"/>
    </source>
</evidence>
<evidence type="ECO:0000313" key="3">
    <source>
        <dbReference type="Proteomes" id="UP001439008"/>
    </source>
</evidence>
<evidence type="ECO:0000313" key="2">
    <source>
        <dbReference type="EMBL" id="MES1923563.1"/>
    </source>
</evidence>
<keyword evidence="3" id="KW-1185">Reference proteome</keyword>
<sequence length="129" mass="15446">MAKIDNMMLCFFCIRDYKHKKRKRVEAAKNDFEAKIKRAKEKAVLLSAENKSKSKHNLFLDKKIRIKVPEELSEIVKRDDLVEELEKRFEEYKLKEDNFSVLSRIFYSRNLESESDIDLETFNGLRSCY</sequence>
<feature type="coiled-coil region" evidence="1">
    <location>
        <begin position="22"/>
        <end position="49"/>
    </location>
</feature>
<accession>A0ABV2AV83</accession>
<gene>
    <name evidence="2" type="ORF">MHBO_005155</name>
</gene>
<comment type="caution">
    <text evidence="2">The sequence shown here is derived from an EMBL/GenBank/DDBJ whole genome shotgun (WGS) entry which is preliminary data.</text>
</comment>